<feature type="binding site" evidence="8">
    <location>
        <begin position="153"/>
        <end position="156"/>
    </location>
    <ligand>
        <name>ATP</name>
        <dbReference type="ChEBI" id="CHEBI:30616"/>
    </ligand>
</feature>
<feature type="binding site" evidence="8">
    <location>
        <position position="67"/>
    </location>
    <ligand>
        <name>beta-alanine</name>
        <dbReference type="ChEBI" id="CHEBI:57966"/>
    </ligand>
</feature>
<dbReference type="EMBL" id="JBHUFL010000001">
    <property type="protein sequence ID" value="MFD1833524.1"/>
    <property type="molecule type" value="Genomic_DNA"/>
</dbReference>
<keyword evidence="10" id="KW-1185">Reference proteome</keyword>
<dbReference type="Gene3D" id="3.40.50.620">
    <property type="entry name" value="HUPs"/>
    <property type="match status" value="1"/>
</dbReference>
<comment type="similarity">
    <text evidence="2 8">Belongs to the pantothenate synthetase family.</text>
</comment>
<keyword evidence="3 8" id="KW-0436">Ligase</keyword>
<evidence type="ECO:0000256" key="6">
    <source>
        <dbReference type="ARBA" id="ARBA00022840"/>
    </source>
</evidence>
<evidence type="ECO:0000313" key="9">
    <source>
        <dbReference type="EMBL" id="MFD1833524.1"/>
    </source>
</evidence>
<feature type="binding site" evidence="8">
    <location>
        <position position="67"/>
    </location>
    <ligand>
        <name>(R)-pantoate</name>
        <dbReference type="ChEBI" id="CHEBI:15980"/>
    </ligand>
</feature>
<dbReference type="HAMAP" id="MF_00158">
    <property type="entry name" value="PanC"/>
    <property type="match status" value="1"/>
</dbReference>
<dbReference type="RefSeq" id="WP_343903283.1">
    <property type="nucleotide sequence ID" value="NZ_BAAAIS010000001.1"/>
</dbReference>
<comment type="pathway">
    <text evidence="1 8">Cofactor biosynthesis; (R)-pantothenate biosynthesis; (R)-pantothenate from (R)-pantoate and beta-alanine: step 1/1.</text>
</comment>
<dbReference type="NCBIfam" id="TIGR00018">
    <property type="entry name" value="panC"/>
    <property type="match status" value="1"/>
</dbReference>
<name>A0ABW4PTE2_9MICO</name>
<dbReference type="InterPro" id="IPR003721">
    <property type="entry name" value="Pantoate_ligase"/>
</dbReference>
<evidence type="ECO:0000313" key="10">
    <source>
        <dbReference type="Proteomes" id="UP001597280"/>
    </source>
</evidence>
<comment type="subcellular location">
    <subcellularLocation>
        <location evidence="8">Cytoplasm</location>
    </subcellularLocation>
</comment>
<evidence type="ECO:0000256" key="8">
    <source>
        <dbReference type="HAMAP-Rule" id="MF_00158"/>
    </source>
</evidence>
<evidence type="ECO:0000256" key="1">
    <source>
        <dbReference type="ARBA" id="ARBA00004990"/>
    </source>
</evidence>
<dbReference type="Pfam" id="PF02569">
    <property type="entry name" value="Pantoate_ligase"/>
    <property type="match status" value="1"/>
</dbReference>
<gene>
    <name evidence="8 9" type="primary">panC</name>
    <name evidence="9" type="ORF">ACFSDA_00430</name>
</gene>
<evidence type="ECO:0000256" key="2">
    <source>
        <dbReference type="ARBA" id="ARBA00009256"/>
    </source>
</evidence>
<feature type="active site" description="Proton donor" evidence="8">
    <location>
        <position position="43"/>
    </location>
</feature>
<comment type="function">
    <text evidence="8">Catalyzes the condensation of pantoate with beta-alanine in an ATP-dependent reaction via a pantoyl-adenylate intermediate.</text>
</comment>
<comment type="catalytic activity">
    <reaction evidence="7 8">
        <text>(R)-pantoate + beta-alanine + ATP = (R)-pantothenate + AMP + diphosphate + H(+)</text>
        <dbReference type="Rhea" id="RHEA:10912"/>
        <dbReference type="ChEBI" id="CHEBI:15378"/>
        <dbReference type="ChEBI" id="CHEBI:15980"/>
        <dbReference type="ChEBI" id="CHEBI:29032"/>
        <dbReference type="ChEBI" id="CHEBI:30616"/>
        <dbReference type="ChEBI" id="CHEBI:33019"/>
        <dbReference type="ChEBI" id="CHEBI:57966"/>
        <dbReference type="ChEBI" id="CHEBI:456215"/>
        <dbReference type="EC" id="6.3.2.1"/>
    </reaction>
</comment>
<evidence type="ECO:0000256" key="7">
    <source>
        <dbReference type="ARBA" id="ARBA00048258"/>
    </source>
</evidence>
<dbReference type="GO" id="GO:0004592">
    <property type="term" value="F:pantoate-beta-alanine ligase activity"/>
    <property type="evidence" value="ECO:0007669"/>
    <property type="project" value="UniProtKB-EC"/>
</dbReference>
<sequence>MTRPGPDRTTALVTTKAALREARAALPGTVALVPTMGALHDGHLALVARAREVADHVILSDFVNPLQFGPGEDYEAYPRDLDADLAAVDGLVDLVLAPSAEEMYPVLPPTVSVSAGRAGTLLEGAARPGHFDGVVTVVTKLLTLAAPDVAVFGRKDAQQLAILTRLVADLDLPVRIEPVEIQREPSGLARSSRNTYLSDAGRDRALVLSRTITAAREAAPSVGAVLGTLDDALASDEAEWAYALAVDPATLDPITPEHRGEALVVLAARVEGTRLLDAAVVSLTAP</sequence>
<evidence type="ECO:0000256" key="4">
    <source>
        <dbReference type="ARBA" id="ARBA00022655"/>
    </source>
</evidence>
<evidence type="ECO:0000256" key="5">
    <source>
        <dbReference type="ARBA" id="ARBA00022741"/>
    </source>
</evidence>
<protein>
    <recommendedName>
        <fullName evidence="8">Pantothenate synthetase</fullName>
        <shortName evidence="8">PS</shortName>
        <ecNumber evidence="8">6.3.2.1</ecNumber>
    </recommendedName>
    <alternativeName>
        <fullName evidence="8">Pantoate--beta-alanine ligase</fullName>
    </alternativeName>
    <alternativeName>
        <fullName evidence="8">Pantoate-activating enzyme</fullName>
    </alternativeName>
</protein>
<accession>A0ABW4PTE2</accession>
<dbReference type="InterPro" id="IPR042176">
    <property type="entry name" value="Pantoate_ligase_C"/>
</dbReference>
<reference evidence="10" key="1">
    <citation type="journal article" date="2019" name="Int. J. Syst. Evol. Microbiol.">
        <title>The Global Catalogue of Microorganisms (GCM) 10K type strain sequencing project: providing services to taxonomists for standard genome sequencing and annotation.</title>
        <authorList>
            <consortium name="The Broad Institute Genomics Platform"/>
            <consortium name="The Broad Institute Genome Sequencing Center for Infectious Disease"/>
            <person name="Wu L."/>
            <person name="Ma J."/>
        </authorList>
    </citation>
    <scope>NUCLEOTIDE SEQUENCE [LARGE SCALE GENOMIC DNA]</scope>
    <source>
        <strain evidence="10">JCM 11650</strain>
    </source>
</reference>
<organism evidence="9 10">
    <name type="scientific">Brachybacterium rhamnosum</name>
    <dbReference type="NCBI Taxonomy" id="173361"/>
    <lineage>
        <taxon>Bacteria</taxon>
        <taxon>Bacillati</taxon>
        <taxon>Actinomycetota</taxon>
        <taxon>Actinomycetes</taxon>
        <taxon>Micrococcales</taxon>
        <taxon>Dermabacteraceae</taxon>
        <taxon>Brachybacterium</taxon>
    </lineage>
</organism>
<comment type="miscellaneous">
    <text evidence="8">The reaction proceeds by a bi uni uni bi ping pong mechanism.</text>
</comment>
<dbReference type="SUPFAM" id="SSF52374">
    <property type="entry name" value="Nucleotidylyl transferase"/>
    <property type="match status" value="1"/>
</dbReference>
<proteinExistence type="inferred from homology"/>
<comment type="caution">
    <text evidence="9">The sequence shown here is derived from an EMBL/GenBank/DDBJ whole genome shotgun (WGS) entry which is preliminary data.</text>
</comment>
<evidence type="ECO:0000256" key="3">
    <source>
        <dbReference type="ARBA" id="ARBA00022598"/>
    </source>
</evidence>
<comment type="subunit">
    <text evidence="8">Homodimer.</text>
</comment>
<dbReference type="Proteomes" id="UP001597280">
    <property type="component" value="Unassembled WGS sequence"/>
</dbReference>
<keyword evidence="5 8" id="KW-0547">Nucleotide-binding</keyword>
<feature type="binding site" evidence="8">
    <location>
        <begin position="190"/>
        <end position="193"/>
    </location>
    <ligand>
        <name>ATP</name>
        <dbReference type="ChEBI" id="CHEBI:30616"/>
    </ligand>
</feature>
<dbReference type="Gene3D" id="3.30.1300.10">
    <property type="entry name" value="Pantoate-beta-alanine ligase, C-terminal domain"/>
    <property type="match status" value="1"/>
</dbReference>
<dbReference type="InterPro" id="IPR014729">
    <property type="entry name" value="Rossmann-like_a/b/a_fold"/>
</dbReference>
<feature type="binding site" evidence="8">
    <location>
        <position position="159"/>
    </location>
    <ligand>
        <name>(R)-pantoate</name>
        <dbReference type="ChEBI" id="CHEBI:15980"/>
    </ligand>
</feature>
<keyword evidence="6 8" id="KW-0067">ATP-binding</keyword>
<comment type="caution">
    <text evidence="8">Lacks conserved residue(s) required for the propagation of feature annotation.</text>
</comment>
<keyword evidence="4 8" id="KW-0566">Pantothenate biosynthesis</keyword>
<dbReference type="EC" id="6.3.2.1" evidence="8"/>
<dbReference type="PANTHER" id="PTHR21299">
    <property type="entry name" value="CYTIDYLATE KINASE/PANTOATE-BETA-ALANINE LIGASE"/>
    <property type="match status" value="1"/>
</dbReference>
<dbReference type="PANTHER" id="PTHR21299:SF1">
    <property type="entry name" value="PANTOATE--BETA-ALANINE LIGASE"/>
    <property type="match status" value="1"/>
</dbReference>
<feature type="binding site" evidence="8">
    <location>
        <begin position="36"/>
        <end position="43"/>
    </location>
    <ligand>
        <name>ATP</name>
        <dbReference type="ChEBI" id="CHEBI:30616"/>
    </ligand>
</feature>
<keyword evidence="8" id="KW-0963">Cytoplasm</keyword>